<dbReference type="SUPFAM" id="SSF48498">
    <property type="entry name" value="Tetracyclin repressor-like, C-terminal domain"/>
    <property type="match status" value="1"/>
</dbReference>
<evidence type="ECO:0000256" key="3">
    <source>
        <dbReference type="ARBA" id="ARBA00023163"/>
    </source>
</evidence>
<feature type="domain" description="HTH tetR-type" evidence="5">
    <location>
        <begin position="17"/>
        <end position="78"/>
    </location>
</feature>
<comment type="caution">
    <text evidence="6">The sequence shown here is derived from an EMBL/GenBank/DDBJ whole genome shotgun (WGS) entry which is preliminary data.</text>
</comment>
<dbReference type="Gene3D" id="1.10.10.60">
    <property type="entry name" value="Homeodomain-like"/>
    <property type="match status" value="1"/>
</dbReference>
<dbReference type="PANTHER" id="PTHR30055">
    <property type="entry name" value="HTH-TYPE TRANSCRIPTIONAL REGULATOR RUTR"/>
    <property type="match status" value="1"/>
</dbReference>
<dbReference type="GO" id="GO:0000976">
    <property type="term" value="F:transcription cis-regulatory region binding"/>
    <property type="evidence" value="ECO:0007669"/>
    <property type="project" value="TreeGrafter"/>
</dbReference>
<evidence type="ECO:0000313" key="7">
    <source>
        <dbReference type="Proteomes" id="UP000005143"/>
    </source>
</evidence>
<dbReference type="Pfam" id="PF00440">
    <property type="entry name" value="TetR_N"/>
    <property type="match status" value="1"/>
</dbReference>
<evidence type="ECO:0000256" key="4">
    <source>
        <dbReference type="PROSITE-ProRule" id="PRU00335"/>
    </source>
</evidence>
<organism evidence="6 7">
    <name type="scientific">Patulibacter medicamentivorans</name>
    <dbReference type="NCBI Taxonomy" id="1097667"/>
    <lineage>
        <taxon>Bacteria</taxon>
        <taxon>Bacillati</taxon>
        <taxon>Actinomycetota</taxon>
        <taxon>Thermoleophilia</taxon>
        <taxon>Solirubrobacterales</taxon>
        <taxon>Patulibacteraceae</taxon>
        <taxon>Patulibacter</taxon>
    </lineage>
</organism>
<evidence type="ECO:0000313" key="6">
    <source>
        <dbReference type="EMBL" id="EHN10624.1"/>
    </source>
</evidence>
<dbReference type="PATRIC" id="fig|1097667.3.peg.2493"/>
<dbReference type="SUPFAM" id="SSF46689">
    <property type="entry name" value="Homeodomain-like"/>
    <property type="match status" value="1"/>
</dbReference>
<dbReference type="RefSeq" id="WP_007575588.1">
    <property type="nucleotide sequence ID" value="NZ_AGUD01000208.1"/>
</dbReference>
<protein>
    <submittedName>
        <fullName evidence="6">Transcriptional regulator TetR family</fullName>
    </submittedName>
</protein>
<dbReference type="InterPro" id="IPR050109">
    <property type="entry name" value="HTH-type_TetR-like_transc_reg"/>
</dbReference>
<dbReference type="InterPro" id="IPR049397">
    <property type="entry name" value="EthR_C"/>
</dbReference>
<dbReference type="Proteomes" id="UP000005143">
    <property type="component" value="Unassembled WGS sequence"/>
</dbReference>
<dbReference type="Pfam" id="PF21313">
    <property type="entry name" value="EthR_C"/>
    <property type="match status" value="1"/>
</dbReference>
<dbReference type="OrthoDB" id="7186647at2"/>
<reference evidence="6 7" key="1">
    <citation type="journal article" date="2013" name="Biodegradation">
        <title>Quantitative proteomic analysis of ibuprofen-degrading Patulibacter sp. strain I11.</title>
        <authorList>
            <person name="Almeida B."/>
            <person name="Kjeldal H."/>
            <person name="Lolas I."/>
            <person name="Knudsen A.D."/>
            <person name="Carvalho G."/>
            <person name="Nielsen K.L."/>
            <person name="Barreto Crespo M.T."/>
            <person name="Stensballe A."/>
            <person name="Nielsen J.L."/>
        </authorList>
    </citation>
    <scope>NUCLEOTIDE SEQUENCE [LARGE SCALE GENOMIC DNA]</scope>
    <source>
        <strain evidence="6 7">I11</strain>
    </source>
</reference>
<gene>
    <name evidence="6" type="ORF">PAI11_25120</name>
</gene>
<dbReference type="AlphaFoldDB" id="H0E6R1"/>
<accession>H0E6R1</accession>
<dbReference type="InterPro" id="IPR001647">
    <property type="entry name" value="HTH_TetR"/>
</dbReference>
<keyword evidence="2 4" id="KW-0238">DNA-binding</keyword>
<proteinExistence type="predicted"/>
<dbReference type="GO" id="GO:0003700">
    <property type="term" value="F:DNA-binding transcription factor activity"/>
    <property type="evidence" value="ECO:0007669"/>
    <property type="project" value="TreeGrafter"/>
</dbReference>
<keyword evidence="3" id="KW-0804">Transcription</keyword>
<dbReference type="EMBL" id="AGUD01000208">
    <property type="protein sequence ID" value="EHN10624.1"/>
    <property type="molecule type" value="Genomic_DNA"/>
</dbReference>
<dbReference type="PANTHER" id="PTHR30055:SF238">
    <property type="entry name" value="MYCOFACTOCIN BIOSYNTHESIS TRANSCRIPTIONAL REGULATOR MFTR-RELATED"/>
    <property type="match status" value="1"/>
</dbReference>
<dbReference type="PROSITE" id="PS50977">
    <property type="entry name" value="HTH_TETR_2"/>
    <property type="match status" value="1"/>
</dbReference>
<feature type="DNA-binding region" description="H-T-H motif" evidence="4">
    <location>
        <begin position="41"/>
        <end position="60"/>
    </location>
</feature>
<evidence type="ECO:0000256" key="1">
    <source>
        <dbReference type="ARBA" id="ARBA00023015"/>
    </source>
</evidence>
<dbReference type="InterPro" id="IPR009057">
    <property type="entry name" value="Homeodomain-like_sf"/>
</dbReference>
<dbReference type="InterPro" id="IPR036271">
    <property type="entry name" value="Tet_transcr_reg_TetR-rel_C_sf"/>
</dbReference>
<sequence length="220" mass="24118">MPSVTRRAHATRADRRDEIRGRLLSAIERLLDEGESFTEVSVERITAEAGLSRSTFYVYFEDKGDLLHGLAAHVIDLLLEAAGRWWSLPPEADRDDVERALQALATAYRPHQTLLAAVVEASAYDQRVREHFAGLMRTAGDRLEAHIRAGQANGSIPAELAPDAVAGWLVWMAERGLGTLVRPADAAEADALVRALTAIVWNTLYRPARDPTRSAATATV</sequence>
<evidence type="ECO:0000259" key="5">
    <source>
        <dbReference type="PROSITE" id="PS50977"/>
    </source>
</evidence>
<keyword evidence="1" id="KW-0805">Transcription regulation</keyword>
<name>H0E6R1_9ACTN</name>
<dbReference type="Gene3D" id="1.10.357.10">
    <property type="entry name" value="Tetracycline Repressor, domain 2"/>
    <property type="match status" value="1"/>
</dbReference>
<evidence type="ECO:0000256" key="2">
    <source>
        <dbReference type="ARBA" id="ARBA00023125"/>
    </source>
</evidence>
<keyword evidence="7" id="KW-1185">Reference proteome</keyword>